<organism evidence="3">
    <name type="scientific">Serratia marcescens</name>
    <dbReference type="NCBI Taxonomy" id="615"/>
    <lineage>
        <taxon>Bacteria</taxon>
        <taxon>Pseudomonadati</taxon>
        <taxon>Pseudomonadota</taxon>
        <taxon>Gammaproteobacteria</taxon>
        <taxon>Enterobacterales</taxon>
        <taxon>Yersiniaceae</taxon>
        <taxon>Serratia</taxon>
    </lineage>
</organism>
<dbReference type="Pfam" id="PF04773">
    <property type="entry name" value="FecR"/>
    <property type="match status" value="1"/>
</dbReference>
<dbReference type="InterPro" id="IPR012373">
    <property type="entry name" value="Ferrdict_sens_TM"/>
</dbReference>
<name>A0A1C3H9F9_SERMA</name>
<feature type="domain" description="FecR N-terminal" evidence="2">
    <location>
        <begin position="10"/>
        <end position="50"/>
    </location>
</feature>
<gene>
    <name evidence="3" type="ORF">PWN146_00332</name>
</gene>
<dbReference type="PANTHER" id="PTHR30273:SF2">
    <property type="entry name" value="PROTEIN FECR"/>
    <property type="match status" value="1"/>
</dbReference>
<accession>A0A1C3H9F9</accession>
<reference evidence="3" key="1">
    <citation type="submission" date="2016-05" db="EMBL/GenBank/DDBJ databases">
        <authorList>
            <person name="Cock P.J.A."/>
            <person name="Cock P.J.A."/>
        </authorList>
    </citation>
    <scope>NUCLEOTIDE SEQUENCE</scope>
    <source>
        <strain evidence="3">PWN146_assembly</strain>
    </source>
</reference>
<dbReference type="GO" id="GO:0016989">
    <property type="term" value="F:sigma factor antagonist activity"/>
    <property type="evidence" value="ECO:0007669"/>
    <property type="project" value="TreeGrafter"/>
</dbReference>
<evidence type="ECO:0000259" key="1">
    <source>
        <dbReference type="Pfam" id="PF04773"/>
    </source>
</evidence>
<evidence type="ECO:0000313" key="3">
    <source>
        <dbReference type="EMBL" id="SAY41669.1"/>
    </source>
</evidence>
<sequence length="317" mass="34797">MKPLTAQVRQQAAAWAVCLAEGALPADRRQALDAWLADDPQHPAALRQARLLWATLGQLPPEQRQALQPQVAALKTPSRHRWPRWAVAAAVAIAVSFGVYRGPDLWIGLQADYQTVRGEVREVALPDGSRVALDSGSAIALAYSADERKVRLLRGTAYFIVAPLGGAERRPFRVEAENGVTQALGTEFSVARTGQGVDVSVHQHSVRVTLERGERSLVVAQRQAAHYRSGLLWLTRQATGDDAWRRGWLVIDRQPLAQALAQLNRYRETRIVAVNPALRARTVSGVFALNKLDDGVGAIRQELSARQLNLPGITLLY</sequence>
<dbReference type="Pfam" id="PF16220">
    <property type="entry name" value="DUF4880"/>
    <property type="match status" value="1"/>
</dbReference>
<evidence type="ECO:0000259" key="2">
    <source>
        <dbReference type="Pfam" id="PF16220"/>
    </source>
</evidence>
<dbReference type="InterPro" id="IPR032623">
    <property type="entry name" value="FecR_N"/>
</dbReference>
<protein>
    <submittedName>
        <fullName evidence="3">Fec operon regulator FecR</fullName>
    </submittedName>
</protein>
<dbReference type="EMBL" id="LT575490">
    <property type="protein sequence ID" value="SAY41669.1"/>
    <property type="molecule type" value="Genomic_DNA"/>
</dbReference>
<dbReference type="Gene3D" id="2.60.120.1440">
    <property type="match status" value="1"/>
</dbReference>
<dbReference type="PANTHER" id="PTHR30273">
    <property type="entry name" value="PERIPLASMIC SIGNAL SENSOR AND SIGMA FACTOR ACTIVATOR FECR-RELATED"/>
    <property type="match status" value="1"/>
</dbReference>
<dbReference type="PIRSF" id="PIRSF018266">
    <property type="entry name" value="FecR"/>
    <property type="match status" value="1"/>
</dbReference>
<dbReference type="AlphaFoldDB" id="A0A1C3H9F9"/>
<dbReference type="InterPro" id="IPR006860">
    <property type="entry name" value="FecR"/>
</dbReference>
<proteinExistence type="predicted"/>
<feature type="domain" description="FecR protein" evidence="1">
    <location>
        <begin position="112"/>
        <end position="206"/>
    </location>
</feature>